<dbReference type="AlphaFoldDB" id="F4LJV1"/>
<dbReference type="InterPro" id="IPR003838">
    <property type="entry name" value="ABC3_permease_C"/>
</dbReference>
<feature type="domain" description="ABC3 transporter permease C-terminal" evidence="8">
    <location>
        <begin position="282"/>
        <end position="433"/>
    </location>
</feature>
<dbReference type="STRING" id="906968.Trebr_0995"/>
<proteinExistence type="inferred from homology"/>
<name>F4LJV1_TREBD</name>
<feature type="transmembrane region" description="Helical" evidence="7">
    <location>
        <begin position="279"/>
        <end position="301"/>
    </location>
</feature>
<sequence length="444" mass="46993">MTVKSSILFASRLLRPRAGRVSSARRSLFGAVFCIGLSLVPLVVVLVVSDGMIQGIVSRIIELSSYHMQVAVQPKSPAAASPAAFTELAGIVAEVSGVESVYPERQGIALAASAAGRTGASVRALPPSAFTADTPFTELLTVTDGTLALPTARSALIGSIIAETLRLKAGDTFRLITMKTGASGKTVPRMTPFKVEGVVSCGYQELDALWVFIPFETGYSLLSDESSALQIGIQTPDAFSPDMPKTARLIEQITPAGARVLLWNELNVAQYENFASTRMLLIFIMFLIVLVASVNVSSALVMLSMERRKEIAILKSIGATTGGIVTTFLLTGFCMGLAGVLVGLPVGILCAVNVNGIISVMEKFVNILARFWYIISGAAAGSGGDFVPVHLLDPAFYLEKIPVVLPFKELFCIAAGTILLSVIVSVIPSLRAGAEKPIDTLRKI</sequence>
<evidence type="ECO:0000256" key="3">
    <source>
        <dbReference type="ARBA" id="ARBA00022475"/>
    </source>
</evidence>
<keyword evidence="6 7" id="KW-0472">Membrane</keyword>
<dbReference type="PANTHER" id="PTHR30489">
    <property type="entry name" value="LIPOPROTEIN-RELEASING SYSTEM TRANSMEMBRANE PROTEIN LOLE"/>
    <property type="match status" value="1"/>
</dbReference>
<evidence type="ECO:0000256" key="6">
    <source>
        <dbReference type="ARBA" id="ARBA00023136"/>
    </source>
</evidence>
<dbReference type="GO" id="GO:0044874">
    <property type="term" value="P:lipoprotein localization to outer membrane"/>
    <property type="evidence" value="ECO:0007669"/>
    <property type="project" value="TreeGrafter"/>
</dbReference>
<dbReference type="eggNOG" id="COG4591">
    <property type="taxonomic scope" value="Bacteria"/>
</dbReference>
<feature type="transmembrane region" description="Helical" evidence="7">
    <location>
        <begin position="337"/>
        <end position="358"/>
    </location>
</feature>
<dbReference type="Pfam" id="PF02687">
    <property type="entry name" value="FtsX"/>
    <property type="match status" value="1"/>
</dbReference>
<dbReference type="InterPro" id="IPR051447">
    <property type="entry name" value="Lipoprotein-release_system"/>
</dbReference>
<evidence type="ECO:0000256" key="7">
    <source>
        <dbReference type="SAM" id="Phobius"/>
    </source>
</evidence>
<comment type="subcellular location">
    <subcellularLocation>
        <location evidence="1">Cell membrane</location>
        <topology evidence="1">Multi-pass membrane protein</topology>
    </subcellularLocation>
</comment>
<accession>F4LJV1</accession>
<feature type="transmembrane region" description="Helical" evidence="7">
    <location>
        <begin position="313"/>
        <end position="331"/>
    </location>
</feature>
<keyword evidence="3" id="KW-1003">Cell membrane</keyword>
<dbReference type="KEGG" id="tbe:Trebr_0995"/>
<reference evidence="10" key="1">
    <citation type="submission" date="2011-04" db="EMBL/GenBank/DDBJ databases">
        <title>The complete genome of Treponema brennaborense DSM 12168.</title>
        <authorList>
            <person name="Lucas S."/>
            <person name="Han J."/>
            <person name="Lapidus A."/>
            <person name="Bruce D."/>
            <person name="Goodwin L."/>
            <person name="Pitluck S."/>
            <person name="Peters L."/>
            <person name="Kyrpides N."/>
            <person name="Mavromatis K."/>
            <person name="Ivanova N."/>
            <person name="Mikhailova N."/>
            <person name="Pagani I."/>
            <person name="Teshima H."/>
            <person name="Detter J.C."/>
            <person name="Tapia R."/>
            <person name="Han C."/>
            <person name="Land M."/>
            <person name="Hauser L."/>
            <person name="Markowitz V."/>
            <person name="Cheng J.-F."/>
            <person name="Hugenholtz P."/>
            <person name="Woyke T."/>
            <person name="Wu D."/>
            <person name="Gronow S."/>
            <person name="Wellnitz S."/>
            <person name="Brambilla E."/>
            <person name="Klenk H.-P."/>
            <person name="Eisen J.A."/>
        </authorList>
    </citation>
    <scope>NUCLEOTIDE SEQUENCE [LARGE SCALE GENOMIC DNA]</scope>
    <source>
        <strain evidence="10">DSM 12168 / CIP 105900 / DD5/3</strain>
    </source>
</reference>
<keyword evidence="10" id="KW-1185">Reference proteome</keyword>
<feature type="transmembrane region" description="Helical" evidence="7">
    <location>
        <begin position="370"/>
        <end position="391"/>
    </location>
</feature>
<evidence type="ECO:0000256" key="2">
    <source>
        <dbReference type="ARBA" id="ARBA00005236"/>
    </source>
</evidence>
<dbReference type="GO" id="GO:0098797">
    <property type="term" value="C:plasma membrane protein complex"/>
    <property type="evidence" value="ECO:0007669"/>
    <property type="project" value="TreeGrafter"/>
</dbReference>
<dbReference type="Proteomes" id="UP000006546">
    <property type="component" value="Chromosome"/>
</dbReference>
<evidence type="ECO:0000256" key="1">
    <source>
        <dbReference type="ARBA" id="ARBA00004651"/>
    </source>
</evidence>
<keyword evidence="4 7" id="KW-0812">Transmembrane</keyword>
<feature type="transmembrane region" description="Helical" evidence="7">
    <location>
        <begin position="411"/>
        <end position="434"/>
    </location>
</feature>
<dbReference type="HOGENOM" id="CLU_000604_8_1_12"/>
<organism evidence="9 10">
    <name type="scientific">Treponema brennaborense (strain DSM 12168 / CIP 105900 / DD5/3)</name>
    <dbReference type="NCBI Taxonomy" id="906968"/>
    <lineage>
        <taxon>Bacteria</taxon>
        <taxon>Pseudomonadati</taxon>
        <taxon>Spirochaetota</taxon>
        <taxon>Spirochaetia</taxon>
        <taxon>Spirochaetales</taxon>
        <taxon>Treponemataceae</taxon>
        <taxon>Treponema</taxon>
    </lineage>
</organism>
<gene>
    <name evidence="9" type="ordered locus">Trebr_0995</name>
</gene>
<evidence type="ECO:0000256" key="5">
    <source>
        <dbReference type="ARBA" id="ARBA00022989"/>
    </source>
</evidence>
<dbReference type="PANTHER" id="PTHR30489:SF0">
    <property type="entry name" value="LIPOPROTEIN-RELEASING SYSTEM TRANSMEMBRANE PROTEIN LOLE"/>
    <property type="match status" value="1"/>
</dbReference>
<evidence type="ECO:0000259" key="8">
    <source>
        <dbReference type="Pfam" id="PF02687"/>
    </source>
</evidence>
<feature type="transmembrane region" description="Helical" evidence="7">
    <location>
        <begin position="27"/>
        <end position="48"/>
    </location>
</feature>
<dbReference type="OrthoDB" id="368479at2"/>
<evidence type="ECO:0000313" key="10">
    <source>
        <dbReference type="Proteomes" id="UP000006546"/>
    </source>
</evidence>
<evidence type="ECO:0000313" key="9">
    <source>
        <dbReference type="EMBL" id="AEE16431.1"/>
    </source>
</evidence>
<protein>
    <recommendedName>
        <fullName evidence="8">ABC3 transporter permease C-terminal domain-containing protein</fullName>
    </recommendedName>
</protein>
<evidence type="ECO:0000256" key="4">
    <source>
        <dbReference type="ARBA" id="ARBA00022692"/>
    </source>
</evidence>
<comment type="similarity">
    <text evidence="2">Belongs to the ABC-4 integral membrane protein family. LolC/E subfamily.</text>
</comment>
<dbReference type="RefSeq" id="WP_013758150.1">
    <property type="nucleotide sequence ID" value="NC_015500.1"/>
</dbReference>
<keyword evidence="5 7" id="KW-1133">Transmembrane helix</keyword>
<dbReference type="EMBL" id="CP002696">
    <property type="protein sequence ID" value="AEE16431.1"/>
    <property type="molecule type" value="Genomic_DNA"/>
</dbReference>